<proteinExistence type="inferred from homology"/>
<dbReference type="SMART" id="SM00642">
    <property type="entry name" value="Aamy"/>
    <property type="match status" value="1"/>
</dbReference>
<dbReference type="GO" id="GO:0005980">
    <property type="term" value="P:glycogen catabolic process"/>
    <property type="evidence" value="ECO:0007669"/>
    <property type="project" value="InterPro"/>
</dbReference>
<dbReference type="Pfam" id="PF00128">
    <property type="entry name" value="Alpha-amylase"/>
    <property type="match status" value="1"/>
</dbReference>
<dbReference type="InterPro" id="IPR006047">
    <property type="entry name" value="GH13_cat_dom"/>
</dbReference>
<evidence type="ECO:0000256" key="3">
    <source>
        <dbReference type="ARBA" id="ARBA00023295"/>
    </source>
</evidence>
<dbReference type="InterPro" id="IPR004193">
    <property type="entry name" value="Glyco_hydro_13_N"/>
</dbReference>
<dbReference type="InterPro" id="IPR011837">
    <property type="entry name" value="Glycogen_debranch_GlgX"/>
</dbReference>
<dbReference type="Gene3D" id="2.60.40.10">
    <property type="entry name" value="Immunoglobulins"/>
    <property type="match status" value="1"/>
</dbReference>
<dbReference type="InterPro" id="IPR044505">
    <property type="entry name" value="GlgX_Isoamylase_N_E_set"/>
</dbReference>
<dbReference type="InterPro" id="IPR040784">
    <property type="entry name" value="GlgX_C"/>
</dbReference>
<reference evidence="5" key="1">
    <citation type="submission" date="2024-05" db="EMBL/GenBank/DDBJ databases">
        <authorList>
            <person name="Yang L."/>
            <person name="Pan L."/>
        </authorList>
    </citation>
    <scope>NUCLEOTIDE SEQUENCE</scope>
    <source>
        <strain evidence="5">FCG-7</strain>
    </source>
</reference>
<evidence type="ECO:0000259" key="4">
    <source>
        <dbReference type="SMART" id="SM00642"/>
    </source>
</evidence>
<dbReference type="InterPro" id="IPR017853">
    <property type="entry name" value="GH"/>
</dbReference>
<dbReference type="PANTHER" id="PTHR43002">
    <property type="entry name" value="GLYCOGEN DEBRANCHING ENZYME"/>
    <property type="match status" value="1"/>
</dbReference>
<dbReference type="SUPFAM" id="SSF81296">
    <property type="entry name" value="E set domains"/>
    <property type="match status" value="1"/>
</dbReference>
<dbReference type="KEGG" id="cmav:ABHF33_12125"/>
<dbReference type="CDD" id="cd02856">
    <property type="entry name" value="E_set_GDE_Isoamylase_N"/>
    <property type="match status" value="1"/>
</dbReference>
<dbReference type="SUPFAM" id="SSF51445">
    <property type="entry name" value="(Trans)glycosidases"/>
    <property type="match status" value="1"/>
</dbReference>
<evidence type="ECO:0000256" key="1">
    <source>
        <dbReference type="ARBA" id="ARBA00008061"/>
    </source>
</evidence>
<protein>
    <submittedName>
        <fullName evidence="5">Glycogen debranching protein GlgX</fullName>
        <ecNumber evidence="5">3.2.1.196</ecNumber>
    </submittedName>
</protein>
<dbReference type="SUPFAM" id="SSF51011">
    <property type="entry name" value="Glycosyl hydrolase domain"/>
    <property type="match status" value="1"/>
</dbReference>
<dbReference type="GO" id="GO:0120549">
    <property type="term" value="F:limit dextrin alpha-1,6-maltotetraose-hydrolase activity"/>
    <property type="evidence" value="ECO:0007669"/>
    <property type="project" value="UniProtKB-EC"/>
</dbReference>
<comment type="similarity">
    <text evidence="1">Belongs to the glycosyl hydrolase 13 family.</text>
</comment>
<dbReference type="Pfam" id="PF02922">
    <property type="entry name" value="CBM_48"/>
    <property type="match status" value="1"/>
</dbReference>
<gene>
    <name evidence="5" type="primary">glgX</name>
    <name evidence="5" type="ORF">ABHF33_12125</name>
</gene>
<dbReference type="Pfam" id="PF18390">
    <property type="entry name" value="GlgX_C"/>
    <property type="match status" value="1"/>
</dbReference>
<dbReference type="InterPro" id="IPR014756">
    <property type="entry name" value="Ig_E-set"/>
</dbReference>
<dbReference type="GO" id="GO:0004135">
    <property type="term" value="F:amylo-alpha-1,6-glucosidase activity"/>
    <property type="evidence" value="ECO:0007669"/>
    <property type="project" value="InterPro"/>
</dbReference>
<accession>A0AAU7F882</accession>
<evidence type="ECO:0000256" key="2">
    <source>
        <dbReference type="ARBA" id="ARBA00022801"/>
    </source>
</evidence>
<organism evidence="5">
    <name type="scientific">Chitinibacter mangrovi</name>
    <dbReference type="NCBI Taxonomy" id="3153927"/>
    <lineage>
        <taxon>Bacteria</taxon>
        <taxon>Pseudomonadati</taxon>
        <taxon>Pseudomonadota</taxon>
        <taxon>Betaproteobacteria</taxon>
        <taxon>Neisseriales</taxon>
        <taxon>Chitinibacteraceae</taxon>
        <taxon>Chitinibacter</taxon>
    </lineage>
</organism>
<dbReference type="NCBIfam" id="NF002983">
    <property type="entry name" value="PRK03705.1"/>
    <property type="match status" value="1"/>
</dbReference>
<dbReference type="CDD" id="cd11326">
    <property type="entry name" value="AmyAc_Glg_debranch"/>
    <property type="match status" value="1"/>
</dbReference>
<dbReference type="Gene3D" id="3.20.20.80">
    <property type="entry name" value="Glycosidases"/>
    <property type="match status" value="1"/>
</dbReference>
<dbReference type="InterPro" id="IPR013783">
    <property type="entry name" value="Ig-like_fold"/>
</dbReference>
<dbReference type="InterPro" id="IPR013780">
    <property type="entry name" value="Glyco_hydro_b"/>
</dbReference>
<dbReference type="EMBL" id="CP157355">
    <property type="protein sequence ID" value="XBL99804.1"/>
    <property type="molecule type" value="Genomic_DNA"/>
</dbReference>
<name>A0AAU7F882_9NEIS</name>
<evidence type="ECO:0000313" key="5">
    <source>
        <dbReference type="EMBL" id="XBL99804.1"/>
    </source>
</evidence>
<keyword evidence="2 5" id="KW-0378">Hydrolase</keyword>
<feature type="domain" description="Glycosyl hydrolase family 13 catalytic" evidence="4">
    <location>
        <begin position="185"/>
        <end position="588"/>
    </location>
</feature>
<sequence length="699" mass="78042">MHDYTPAGDGVFALEQVLMLQTGKPYPLGASFDGEGVNFALFSEHASRVELCLFDATGRLETHRIALAACTNGVWHGYLPQAKPGQLYGYRVHGEYAPQRGQRFNPHKVLLDPYAKAVFGQFAIDDANLGYCPQDQTQINTQDNTPVAQKAIVVAEAFDWGDDTAPQTPWANTVIYEAHVRGLTQLHPDIPAAIRGSYAAIAHPVMLAHYQRLGISAIELLPVHLHADEPRLQKLGLENYWGYNTLSFFAPEPTYWSGREGTTPLAEFREMVKALHKAGIEVILDVVFNHTAETDELGPTLSFRGIDNASYYVLNAQHPEYYENWTGCGNVLNIGHPRVLQLVMDSLRYWVSECHVDGFRFDLAPILGRVNGGYSLCAPFFAALAQDPLLANTKLIAEPWDIGAGGYQLGHFPLAWAEWNDQYRDVMRKFWLHDGVNRALFARRFAASSDTFYRPHRQPSTSVNFVTAHDGFNLRDLVSYNHKHNHANKEHNRDGHSHNLSWNCGVEGPSNDEGVKLLRLRASKALLATLLLSQGTPMLLAGDELGHSQQGNNNAYCQNNDITWLNWGAGSQADGELIDYIAELIRIRRECQALSSNTWWTSQPDAAGVTDVVWLNPSASPMQPHDWDDHGGRAMMVWLSNQFLILMNASAHQVHFHLPPLNEGEWTMRLASTGDTQSDFSGRDCRVAARSVTILQLKK</sequence>
<dbReference type="EC" id="3.2.1.196" evidence="5"/>
<dbReference type="AlphaFoldDB" id="A0AAU7F882"/>
<keyword evidence="3 5" id="KW-0326">Glycosidase</keyword>
<dbReference type="Gene3D" id="2.60.40.1180">
    <property type="entry name" value="Golgi alpha-mannosidase II"/>
    <property type="match status" value="1"/>
</dbReference>
<dbReference type="RefSeq" id="WP_348944200.1">
    <property type="nucleotide sequence ID" value="NZ_CP157355.1"/>
</dbReference>
<dbReference type="NCBIfam" id="TIGR02100">
    <property type="entry name" value="glgX_debranch"/>
    <property type="match status" value="1"/>
</dbReference>